<dbReference type="PRINTS" id="PR00445">
    <property type="entry name" value="HUPFHYPC"/>
</dbReference>
<dbReference type="Proteomes" id="UP000295367">
    <property type="component" value="Unassembled WGS sequence"/>
</dbReference>
<organism evidence="2 3">
    <name type="scientific">Sulfurirhabdus autotrophica</name>
    <dbReference type="NCBI Taxonomy" id="1706046"/>
    <lineage>
        <taxon>Bacteria</taxon>
        <taxon>Pseudomonadati</taxon>
        <taxon>Pseudomonadota</taxon>
        <taxon>Betaproteobacteria</taxon>
        <taxon>Nitrosomonadales</taxon>
        <taxon>Sulfuricellaceae</taxon>
        <taxon>Sulfurirhabdus</taxon>
    </lineage>
</organism>
<dbReference type="Gene3D" id="2.30.30.140">
    <property type="match status" value="1"/>
</dbReference>
<evidence type="ECO:0000313" key="2">
    <source>
        <dbReference type="EMBL" id="TCV80100.1"/>
    </source>
</evidence>
<dbReference type="RefSeq" id="WP_262982226.1">
    <property type="nucleotide sequence ID" value="NZ_BHVT01000036.1"/>
</dbReference>
<dbReference type="EMBL" id="SMCO01000030">
    <property type="protein sequence ID" value="TCV80100.1"/>
    <property type="molecule type" value="Genomic_DNA"/>
</dbReference>
<dbReference type="PANTHER" id="PTHR35177:SF2">
    <property type="entry name" value="HYDROGENASE MATURATION FACTOR HYBG"/>
    <property type="match status" value="1"/>
</dbReference>
<sequence length="74" mass="8155">MQVLAVDGFIARCGAKGIERDVSLFLMQDEPVQLGDFVMVHVGYAIQKMTEEHARSAWELYDEMLALEGAVPGA</sequence>
<dbReference type="PANTHER" id="PTHR35177">
    <property type="entry name" value="HYDROGENASE MATURATION FACTOR HYBG"/>
    <property type="match status" value="1"/>
</dbReference>
<reference evidence="2 3" key="1">
    <citation type="submission" date="2019-03" db="EMBL/GenBank/DDBJ databases">
        <title>Genomic Encyclopedia of Type Strains, Phase IV (KMG-IV): sequencing the most valuable type-strain genomes for metagenomic binning, comparative biology and taxonomic classification.</title>
        <authorList>
            <person name="Goeker M."/>
        </authorList>
    </citation>
    <scope>NUCLEOTIDE SEQUENCE [LARGE SCALE GENOMIC DNA]</scope>
    <source>
        <strain evidence="2 3">DSM 100309</strain>
    </source>
</reference>
<evidence type="ECO:0000256" key="1">
    <source>
        <dbReference type="ARBA" id="ARBA00006018"/>
    </source>
</evidence>
<name>A0A4R3XRE4_9PROT</name>
<dbReference type="GO" id="GO:0051604">
    <property type="term" value="P:protein maturation"/>
    <property type="evidence" value="ECO:0007669"/>
    <property type="project" value="TreeGrafter"/>
</dbReference>
<proteinExistence type="inferred from homology"/>
<dbReference type="GO" id="GO:1902670">
    <property type="term" value="F:carbon dioxide binding"/>
    <property type="evidence" value="ECO:0007669"/>
    <property type="project" value="TreeGrafter"/>
</dbReference>
<accession>A0A4R3XRE4</accession>
<protein>
    <submittedName>
        <fullName evidence="2">Hydrogenase maturation protein HypC</fullName>
    </submittedName>
</protein>
<dbReference type="NCBIfam" id="TIGR00074">
    <property type="entry name" value="hypC_hupF"/>
    <property type="match status" value="1"/>
</dbReference>
<dbReference type="SUPFAM" id="SSF159127">
    <property type="entry name" value="HupF/HypC-like"/>
    <property type="match status" value="1"/>
</dbReference>
<keyword evidence="3" id="KW-1185">Reference proteome</keyword>
<comment type="similarity">
    <text evidence="1">Belongs to the HupF/HypC family.</text>
</comment>
<evidence type="ECO:0000313" key="3">
    <source>
        <dbReference type="Proteomes" id="UP000295367"/>
    </source>
</evidence>
<dbReference type="InterPro" id="IPR001109">
    <property type="entry name" value="Hydrogenase_HupF/HypC"/>
</dbReference>
<dbReference type="Pfam" id="PF01455">
    <property type="entry name" value="HupF_HypC"/>
    <property type="match status" value="1"/>
</dbReference>
<dbReference type="GO" id="GO:0005506">
    <property type="term" value="F:iron ion binding"/>
    <property type="evidence" value="ECO:0007669"/>
    <property type="project" value="TreeGrafter"/>
</dbReference>
<gene>
    <name evidence="2" type="ORF">EDC63_13013</name>
</gene>
<comment type="caution">
    <text evidence="2">The sequence shown here is derived from an EMBL/GenBank/DDBJ whole genome shotgun (WGS) entry which is preliminary data.</text>
</comment>
<dbReference type="AlphaFoldDB" id="A0A4R3XRE4"/>